<accession>I3W477</accession>
<reference evidence="1" key="1">
    <citation type="submission" date="2012-01" db="EMBL/GenBank/DDBJ databases">
        <authorList>
            <person name="Summers A.O."/>
            <person name="Wireman J."/>
            <person name="Williams L.E."/>
        </authorList>
    </citation>
    <scope>NUCLEOTIDE SEQUENCE</scope>
    <source>
        <strain evidence="1">SGSC3045</strain>
        <plasmid evidence="1">pSGSC3045-121</plasmid>
    </source>
</reference>
<name>I3W477_SALER</name>
<dbReference type="EMBL" id="JQ418541">
    <property type="protein sequence ID" value="AFK90404.1"/>
    <property type="molecule type" value="Genomic_DNA"/>
</dbReference>
<proteinExistence type="predicted"/>
<evidence type="ECO:0000313" key="1">
    <source>
        <dbReference type="EMBL" id="AFK90404.1"/>
    </source>
</evidence>
<organism evidence="1">
    <name type="scientific">Salmonella enterica subsp. salamae</name>
    <dbReference type="NCBI Taxonomy" id="59202"/>
    <lineage>
        <taxon>Bacteria</taxon>
        <taxon>Pseudomonadati</taxon>
        <taxon>Pseudomonadota</taxon>
        <taxon>Gammaproteobacteria</taxon>
        <taxon>Enterobacterales</taxon>
        <taxon>Enterobacteriaceae</taxon>
        <taxon>Salmonella</taxon>
    </lineage>
</organism>
<keyword evidence="1" id="KW-0614">Plasmid</keyword>
<dbReference type="AlphaFoldDB" id="I3W477"/>
<protein>
    <submittedName>
        <fullName evidence="1">Uncharacterized protein</fullName>
    </submittedName>
</protein>
<sequence length="59" mass="6717">MLPVGISLTDAIEELLVNTLVRIRRTLSGEALFTCIIFNARQRSFPEFSELRINVLHTT</sequence>
<geneLocation type="plasmid" evidence="1">
    <name>pSGSC3045-121</name>
</geneLocation>